<protein>
    <submittedName>
        <fullName evidence="2">Tail Collar domain protein</fullName>
    </submittedName>
</protein>
<dbReference type="Proteomes" id="UP000001208">
    <property type="component" value="Chromosome"/>
</dbReference>
<feature type="domain" description="Phage tail collar" evidence="1">
    <location>
        <begin position="8"/>
        <end position="63"/>
    </location>
</feature>
<accession>B3QRT1</accession>
<evidence type="ECO:0000313" key="3">
    <source>
        <dbReference type="Proteomes" id="UP000001208"/>
    </source>
</evidence>
<dbReference type="Gene3D" id="3.90.1340.10">
    <property type="entry name" value="Phage tail collar domain"/>
    <property type="match status" value="1"/>
</dbReference>
<dbReference type="eggNOG" id="COG4675">
    <property type="taxonomic scope" value="Bacteria"/>
</dbReference>
<organism evidence="2 3">
    <name type="scientific">Chloroherpeton thalassium (strain ATCC 35110 / GB-78)</name>
    <dbReference type="NCBI Taxonomy" id="517418"/>
    <lineage>
        <taxon>Bacteria</taxon>
        <taxon>Pseudomonadati</taxon>
        <taxon>Chlorobiota</taxon>
        <taxon>Chlorobiia</taxon>
        <taxon>Chlorobiales</taxon>
        <taxon>Chloroherpetonaceae</taxon>
        <taxon>Chloroherpeton</taxon>
    </lineage>
</organism>
<dbReference type="InterPro" id="IPR011083">
    <property type="entry name" value="Phage_tail_collar_dom"/>
</dbReference>
<name>B3QRT1_CHLT3</name>
<dbReference type="HOGENOM" id="CLU_087872_0_0_10"/>
<dbReference type="EMBL" id="CP001100">
    <property type="protein sequence ID" value="ACF13884.1"/>
    <property type="molecule type" value="Genomic_DNA"/>
</dbReference>
<dbReference type="RefSeq" id="WP_012499968.1">
    <property type="nucleotide sequence ID" value="NC_011026.1"/>
</dbReference>
<dbReference type="InterPro" id="IPR037053">
    <property type="entry name" value="Phage_tail_collar_dom_sf"/>
</dbReference>
<sequence>MQVEAYIGEIRLFGFGWAPDGWAQCNGQLLLINENQALYSLLGTMYGGDARSTFGVPDLRGRAVIGYGQSPKLSYSYQMSQWGGEETVTLGVAQIPAHNHTLIADGATGTLLNPQNNYLAEGAFPGAAFYSADKSVAMNQGTIGNTGGSQPHENRSPYLALNYCIALQGIYPQRPD</sequence>
<reference evidence="2 3" key="1">
    <citation type="submission" date="2008-06" db="EMBL/GenBank/DDBJ databases">
        <title>Complete sequence of Chloroherpeton thalassium ATCC 35110.</title>
        <authorList>
            <consortium name="US DOE Joint Genome Institute"/>
            <person name="Lucas S."/>
            <person name="Copeland A."/>
            <person name="Lapidus A."/>
            <person name="Glavina del Rio T."/>
            <person name="Dalin E."/>
            <person name="Tice H."/>
            <person name="Bruce D."/>
            <person name="Goodwin L."/>
            <person name="Pitluck S."/>
            <person name="Schmutz J."/>
            <person name="Larimer F."/>
            <person name="Land M."/>
            <person name="Hauser L."/>
            <person name="Kyrpides N."/>
            <person name="Mikhailova N."/>
            <person name="Liu Z."/>
            <person name="Li T."/>
            <person name="Zhao F."/>
            <person name="Overmann J."/>
            <person name="Bryant D.A."/>
            <person name="Richardson P."/>
        </authorList>
    </citation>
    <scope>NUCLEOTIDE SEQUENCE [LARGE SCALE GENOMIC DNA]</scope>
    <source>
        <strain evidence="3">ATCC 35110 / GB-78</strain>
    </source>
</reference>
<gene>
    <name evidence="2" type="ordered locus">Ctha_1421</name>
</gene>
<dbReference type="KEGG" id="cts:Ctha_1421"/>
<dbReference type="SUPFAM" id="SSF88874">
    <property type="entry name" value="Receptor-binding domain of short tail fibre protein gp12"/>
    <property type="match status" value="1"/>
</dbReference>
<evidence type="ECO:0000259" key="1">
    <source>
        <dbReference type="Pfam" id="PF07484"/>
    </source>
</evidence>
<proteinExistence type="predicted"/>
<dbReference type="OrthoDB" id="9810174at2"/>
<dbReference type="Pfam" id="PF07484">
    <property type="entry name" value="Collar"/>
    <property type="match status" value="1"/>
</dbReference>
<evidence type="ECO:0000313" key="2">
    <source>
        <dbReference type="EMBL" id="ACF13884.1"/>
    </source>
</evidence>
<keyword evidence="3" id="KW-1185">Reference proteome</keyword>
<dbReference type="AlphaFoldDB" id="B3QRT1"/>